<dbReference type="PANTHER" id="PTHR43353">
    <property type="entry name" value="SUCCINATE-SEMIALDEHYDE DEHYDROGENASE, MITOCHONDRIAL"/>
    <property type="match status" value="1"/>
</dbReference>
<dbReference type="Gene3D" id="3.40.605.10">
    <property type="entry name" value="Aldehyde Dehydrogenase, Chain A, domain 1"/>
    <property type="match status" value="1"/>
</dbReference>
<comment type="caution">
    <text evidence="5">The sequence shown here is derived from an EMBL/GenBank/DDBJ whole genome shotgun (WGS) entry which is preliminary data.</text>
</comment>
<dbReference type="InterPro" id="IPR016160">
    <property type="entry name" value="Ald_DH_CS_CYS"/>
</dbReference>
<dbReference type="InterPro" id="IPR016163">
    <property type="entry name" value="Ald_DH_C"/>
</dbReference>
<evidence type="ECO:0000256" key="1">
    <source>
        <dbReference type="ARBA" id="ARBA00023002"/>
    </source>
</evidence>
<dbReference type="InterPro" id="IPR016161">
    <property type="entry name" value="Ald_DH/histidinol_DH"/>
</dbReference>
<dbReference type="Pfam" id="PF00171">
    <property type="entry name" value="Aldedh"/>
    <property type="match status" value="1"/>
</dbReference>
<protein>
    <submittedName>
        <fullName evidence="5">NAD-dependent succinate-semialdehyde dehydrogenase</fullName>
    </submittedName>
</protein>
<dbReference type="InterPro" id="IPR029510">
    <property type="entry name" value="Ald_DH_CS_GLU"/>
</dbReference>
<keyword evidence="1 3" id="KW-0560">Oxidoreductase</keyword>
<dbReference type="Gene3D" id="3.40.309.10">
    <property type="entry name" value="Aldehyde Dehydrogenase, Chain A, domain 2"/>
    <property type="match status" value="1"/>
</dbReference>
<proteinExistence type="inferred from homology"/>
<dbReference type="SUPFAM" id="SSF53720">
    <property type="entry name" value="ALDH-like"/>
    <property type="match status" value="1"/>
</dbReference>
<dbReference type="InterPro" id="IPR015590">
    <property type="entry name" value="Aldehyde_DH_dom"/>
</dbReference>
<keyword evidence="6" id="KW-1185">Reference proteome</keyword>
<dbReference type="PROSITE" id="PS00687">
    <property type="entry name" value="ALDEHYDE_DEHYDR_GLU"/>
    <property type="match status" value="1"/>
</dbReference>
<evidence type="ECO:0000313" key="6">
    <source>
        <dbReference type="Proteomes" id="UP000756387"/>
    </source>
</evidence>
<sequence length="490" mass="51771">MNDKSALLADVPTDLYVAGRWRPAASGERFSVSDPATERELLAVADAGPGDVREALDAMAEAQHDWERTSVRTRAEVLRRAFELVTAREEEFARTMTLEMGKSLAESRGEVAYGAEFLRWFAERATQSSGSFSPAAAGGLQVVVRRKPVGPCLFVTPWNFPLAMGTRKIAPALAAGCAVILKPAQLTPLTSLLLARAFEDAGLPPGVLQVLPTSSARAVVEPVMADTRLRKVSFTGSTGVGRTLLKQAADQVLRTSMELGGNAPLVVLDDADLDVAVEGAVAAKLRNMGEACTAANRLLVHTDLHDEFVERLTERFDALTVGDGLEDGTDVGPLITAQARDGVHDLVTDAVAAGARVTTGGTVPDGPGHFYPPTVLVDVPAGARILQEEVFGPVAPVVRVRDEEEALRLANDTPYGLASYVFTRDVARGLRFADGLEAGMVGLNVGVISTPSAPFGGVKQSGLGREGGPDGLAEYQEIQYIGTPDLHGPS</sequence>
<evidence type="ECO:0000259" key="4">
    <source>
        <dbReference type="Pfam" id="PF00171"/>
    </source>
</evidence>
<dbReference type="CDD" id="cd07103">
    <property type="entry name" value="ALDH_F5_SSADH_GabD"/>
    <property type="match status" value="1"/>
</dbReference>
<gene>
    <name evidence="5" type="ORF">IEQ44_06450</name>
</gene>
<accession>A0ABR9RSZ1</accession>
<feature type="active site" evidence="2">
    <location>
        <position position="258"/>
    </location>
</feature>
<organism evidence="5 6">
    <name type="scientific">Nocardioides malaquae</name>
    <dbReference type="NCBI Taxonomy" id="2773426"/>
    <lineage>
        <taxon>Bacteria</taxon>
        <taxon>Bacillati</taxon>
        <taxon>Actinomycetota</taxon>
        <taxon>Actinomycetes</taxon>
        <taxon>Propionibacteriales</taxon>
        <taxon>Nocardioidaceae</taxon>
        <taxon>Nocardioides</taxon>
    </lineage>
</organism>
<evidence type="ECO:0000256" key="3">
    <source>
        <dbReference type="RuleBase" id="RU003345"/>
    </source>
</evidence>
<comment type="similarity">
    <text evidence="3">Belongs to the aldehyde dehydrogenase family.</text>
</comment>
<dbReference type="EMBL" id="JADCSA010000005">
    <property type="protein sequence ID" value="MBE7324287.1"/>
    <property type="molecule type" value="Genomic_DNA"/>
</dbReference>
<name>A0ABR9RSZ1_9ACTN</name>
<dbReference type="PROSITE" id="PS00070">
    <property type="entry name" value="ALDEHYDE_DEHYDR_CYS"/>
    <property type="match status" value="1"/>
</dbReference>
<evidence type="ECO:0000256" key="2">
    <source>
        <dbReference type="PROSITE-ProRule" id="PRU10007"/>
    </source>
</evidence>
<dbReference type="PANTHER" id="PTHR43353:SF5">
    <property type="entry name" value="SUCCINATE-SEMIALDEHYDE DEHYDROGENASE, MITOCHONDRIAL"/>
    <property type="match status" value="1"/>
</dbReference>
<feature type="domain" description="Aldehyde dehydrogenase" evidence="4">
    <location>
        <begin position="21"/>
        <end position="480"/>
    </location>
</feature>
<dbReference type="InterPro" id="IPR050740">
    <property type="entry name" value="Aldehyde_DH_Superfamily"/>
</dbReference>
<dbReference type="Proteomes" id="UP000756387">
    <property type="component" value="Unassembled WGS sequence"/>
</dbReference>
<reference evidence="5 6" key="1">
    <citation type="submission" date="2020-10" db="EMBL/GenBank/DDBJ databases">
        <title>Nocardioides sp. isolated from sludge.</title>
        <authorList>
            <person name="Zhang X."/>
        </authorList>
    </citation>
    <scope>NUCLEOTIDE SEQUENCE [LARGE SCALE GENOMIC DNA]</scope>
    <source>
        <strain evidence="5 6">Y6</strain>
    </source>
</reference>
<evidence type="ECO:0000313" key="5">
    <source>
        <dbReference type="EMBL" id="MBE7324287.1"/>
    </source>
</evidence>
<dbReference type="RefSeq" id="WP_193637623.1">
    <property type="nucleotide sequence ID" value="NZ_JADCSA010000005.1"/>
</dbReference>
<dbReference type="InterPro" id="IPR016162">
    <property type="entry name" value="Ald_DH_N"/>
</dbReference>